<name>A0ABX8V738_9FLAO</name>
<reference evidence="6 7" key="1">
    <citation type="submission" date="2021-07" db="EMBL/GenBank/DDBJ databases">
        <title>Flavobacterium WSW3-B6 sp.nov, isolated from seaweed.</title>
        <authorList>
            <person name="Muhammad N."/>
            <person name="Ho H."/>
            <person name="Lee Y.-J."/>
            <person name="Nguyen T."/>
            <person name="Ho J."/>
            <person name="Kim S.-G."/>
        </authorList>
    </citation>
    <scope>NUCLEOTIDE SEQUENCE [LARGE SCALE GENOMIC DNA]</scope>
    <source>
        <strain evidence="6 7">WSW3-B6</strain>
    </source>
</reference>
<evidence type="ECO:0000256" key="2">
    <source>
        <dbReference type="ARBA" id="ARBA00022729"/>
    </source>
</evidence>
<feature type="compositionally biased region" description="Acidic residues" evidence="4">
    <location>
        <begin position="269"/>
        <end position="281"/>
    </location>
</feature>
<dbReference type="PANTHER" id="PTHR35089:SF1">
    <property type="entry name" value="CHAPERONE PROTEIN SKP"/>
    <property type="match status" value="1"/>
</dbReference>
<feature type="compositionally biased region" description="Basic and acidic residues" evidence="4">
    <location>
        <begin position="282"/>
        <end position="338"/>
    </location>
</feature>
<feature type="chain" id="PRO_5046956509" evidence="5">
    <location>
        <begin position="20"/>
        <end position="370"/>
    </location>
</feature>
<protein>
    <submittedName>
        <fullName evidence="6">OmpH family outer membrane protein</fullName>
    </submittedName>
</protein>
<sequence>MKKIFLVLFTIFTALSANAQRGLKVAYIDMEYILDKVPDYAEAKNQLEKRAQKWKQEIEVKRNEINTLKESLKVEKALLTKELIEEREEEIAYQEKELLDYQSQRFGPTGDLITQKSVLVKPIQDQVFTIIQDLATTRNYDFVFDRSSDLTMLFAAKRHDISDLIVRRLTRAAKQSQLSSKELKRLNEQEAQEDLEADPEYQARKKKQEDRQAERQRLLDERKAAQEAKRKEYKERREKLLKEREEKRNAKNNANKPKQDDAKASSIDGNDDPEPGEATDGDDPKPKSSTAEDKKEAAQKAREARQKELDERRKAAQERRAKILADRAAARKAREDAKNNNSAEPIDFRPIENSDTEETPKEEEEVETEE</sequence>
<organism evidence="6 7">
    <name type="scientific">Flavobacterium litorale</name>
    <dbReference type="NCBI Taxonomy" id="2856519"/>
    <lineage>
        <taxon>Bacteria</taxon>
        <taxon>Pseudomonadati</taxon>
        <taxon>Bacteroidota</taxon>
        <taxon>Flavobacteriia</taxon>
        <taxon>Flavobacteriales</taxon>
        <taxon>Flavobacteriaceae</taxon>
        <taxon>Flavobacterium</taxon>
    </lineage>
</organism>
<dbReference type="Pfam" id="PF03938">
    <property type="entry name" value="OmpH"/>
    <property type="match status" value="1"/>
</dbReference>
<dbReference type="PANTHER" id="PTHR35089">
    <property type="entry name" value="CHAPERONE PROTEIN SKP"/>
    <property type="match status" value="1"/>
</dbReference>
<evidence type="ECO:0000256" key="1">
    <source>
        <dbReference type="ARBA" id="ARBA00009091"/>
    </source>
</evidence>
<evidence type="ECO:0000256" key="5">
    <source>
        <dbReference type="SAM" id="SignalP"/>
    </source>
</evidence>
<feature type="region of interest" description="Disordered" evidence="4">
    <location>
        <begin position="177"/>
        <end position="370"/>
    </location>
</feature>
<dbReference type="SMART" id="SM00935">
    <property type="entry name" value="OmpH"/>
    <property type="match status" value="1"/>
</dbReference>
<gene>
    <name evidence="6" type="ORF">K1I41_01845</name>
</gene>
<dbReference type="Gene3D" id="3.30.910.20">
    <property type="entry name" value="Skp domain"/>
    <property type="match status" value="1"/>
</dbReference>
<dbReference type="RefSeq" id="WP_220640985.1">
    <property type="nucleotide sequence ID" value="NZ_CP080429.1"/>
</dbReference>
<keyword evidence="2 5" id="KW-0732">Signal</keyword>
<keyword evidence="3" id="KW-0175">Coiled coil</keyword>
<feature type="coiled-coil region" evidence="3">
    <location>
        <begin position="37"/>
        <end position="104"/>
    </location>
</feature>
<dbReference type="SUPFAM" id="SSF111384">
    <property type="entry name" value="OmpH-like"/>
    <property type="match status" value="1"/>
</dbReference>
<proteinExistence type="inferred from homology"/>
<feature type="signal peptide" evidence="5">
    <location>
        <begin position="1"/>
        <end position="19"/>
    </location>
</feature>
<keyword evidence="7" id="KW-1185">Reference proteome</keyword>
<dbReference type="EMBL" id="CP080429">
    <property type="protein sequence ID" value="QYJ68645.1"/>
    <property type="molecule type" value="Genomic_DNA"/>
</dbReference>
<evidence type="ECO:0000256" key="4">
    <source>
        <dbReference type="SAM" id="MobiDB-lite"/>
    </source>
</evidence>
<evidence type="ECO:0000256" key="3">
    <source>
        <dbReference type="SAM" id="Coils"/>
    </source>
</evidence>
<feature type="compositionally biased region" description="Acidic residues" evidence="4">
    <location>
        <begin position="190"/>
        <end position="199"/>
    </location>
</feature>
<evidence type="ECO:0000313" key="7">
    <source>
        <dbReference type="Proteomes" id="UP000825381"/>
    </source>
</evidence>
<feature type="compositionally biased region" description="Acidic residues" evidence="4">
    <location>
        <begin position="354"/>
        <end position="370"/>
    </location>
</feature>
<accession>A0ABX8V738</accession>
<comment type="similarity">
    <text evidence="1">Belongs to the Skp family.</text>
</comment>
<feature type="compositionally biased region" description="Basic and acidic residues" evidence="4">
    <location>
        <begin position="201"/>
        <end position="249"/>
    </location>
</feature>
<dbReference type="InterPro" id="IPR005632">
    <property type="entry name" value="Chaperone_Skp"/>
</dbReference>
<dbReference type="InterPro" id="IPR024930">
    <property type="entry name" value="Skp_dom_sf"/>
</dbReference>
<dbReference type="Proteomes" id="UP000825381">
    <property type="component" value="Chromosome"/>
</dbReference>
<evidence type="ECO:0000313" key="6">
    <source>
        <dbReference type="EMBL" id="QYJ68645.1"/>
    </source>
</evidence>